<feature type="transmembrane region" description="Helical" evidence="2">
    <location>
        <begin position="224"/>
        <end position="250"/>
    </location>
</feature>
<feature type="non-terminal residue" evidence="3">
    <location>
        <position position="1"/>
    </location>
</feature>
<name>A0AAV5VY26_9BILA</name>
<evidence type="ECO:0000256" key="1">
    <source>
        <dbReference type="SAM" id="MobiDB-lite"/>
    </source>
</evidence>
<evidence type="ECO:0000256" key="2">
    <source>
        <dbReference type="SAM" id="Phobius"/>
    </source>
</evidence>
<protein>
    <recommendedName>
        <fullName evidence="5">G protein-coupled receptor</fullName>
    </recommendedName>
</protein>
<feature type="transmembrane region" description="Helical" evidence="2">
    <location>
        <begin position="103"/>
        <end position="122"/>
    </location>
</feature>
<accession>A0AAV5VY26</accession>
<feature type="transmembrane region" description="Helical" evidence="2">
    <location>
        <begin position="360"/>
        <end position="380"/>
    </location>
</feature>
<proteinExistence type="predicted"/>
<dbReference type="AlphaFoldDB" id="A0AAV5VY26"/>
<keyword evidence="4" id="KW-1185">Reference proteome</keyword>
<sequence length="429" mass="48491">SRDGVVSDSGTTWNGSIDRPHQGSSTQGGNNSLFWDVVCDLVEDASKCATTESPREDGNITMDSNQATQTGHAVVYALAVGFNLLLLYMSIFGQRMTWRAIRWHIINVSVWNIVGTVFYASFSERTPWADYIHNQGIEDYYAYIKQFCFTAFHNGMILVFIESLIVFFCPSLDNSFFFSLVWFLLICVFANGAMLFCFLARIVWGSEVDKMFWYDPMCLYQVVIVLVFGVIIIPVYILCAIIASVLSCICRMKQRGRHHFELWSTLIYGLIPYPAFILTTGFMFAQFITLKYPEVFAWAQEIMMNLFRKPPAPGNGGTGGTGGNVGAPSFVEILRLLGEILNFFVELITWTEASLPLLEAILAIVFFLGYFQQFLFIISCGRFFNGKRRFDNEVRLKKAPPPMLFYPSGILTQKELPPAQGSTEKVVTI</sequence>
<organism evidence="3 4">
    <name type="scientific">Pristionchus fissidentatus</name>
    <dbReference type="NCBI Taxonomy" id="1538716"/>
    <lineage>
        <taxon>Eukaryota</taxon>
        <taxon>Metazoa</taxon>
        <taxon>Ecdysozoa</taxon>
        <taxon>Nematoda</taxon>
        <taxon>Chromadorea</taxon>
        <taxon>Rhabditida</taxon>
        <taxon>Rhabditina</taxon>
        <taxon>Diplogasteromorpha</taxon>
        <taxon>Diplogasteroidea</taxon>
        <taxon>Neodiplogasteridae</taxon>
        <taxon>Pristionchus</taxon>
    </lineage>
</organism>
<keyword evidence="2" id="KW-1133">Transmembrane helix</keyword>
<evidence type="ECO:0000313" key="3">
    <source>
        <dbReference type="EMBL" id="GMT24736.1"/>
    </source>
</evidence>
<dbReference type="EMBL" id="BTSY01000004">
    <property type="protein sequence ID" value="GMT24736.1"/>
    <property type="molecule type" value="Genomic_DNA"/>
</dbReference>
<reference evidence="3" key="1">
    <citation type="submission" date="2023-10" db="EMBL/GenBank/DDBJ databases">
        <title>Genome assembly of Pristionchus species.</title>
        <authorList>
            <person name="Yoshida K."/>
            <person name="Sommer R.J."/>
        </authorList>
    </citation>
    <scope>NUCLEOTIDE SEQUENCE</scope>
    <source>
        <strain evidence="3">RS5133</strain>
    </source>
</reference>
<evidence type="ECO:0000313" key="4">
    <source>
        <dbReference type="Proteomes" id="UP001432322"/>
    </source>
</evidence>
<keyword evidence="2" id="KW-0812">Transmembrane</keyword>
<feature type="transmembrane region" description="Helical" evidence="2">
    <location>
        <begin position="180"/>
        <end position="204"/>
    </location>
</feature>
<dbReference type="Proteomes" id="UP001432322">
    <property type="component" value="Unassembled WGS sequence"/>
</dbReference>
<gene>
    <name evidence="3" type="ORF">PFISCL1PPCAC_16033</name>
</gene>
<feature type="transmembrane region" description="Helical" evidence="2">
    <location>
        <begin position="73"/>
        <end position="91"/>
    </location>
</feature>
<evidence type="ECO:0008006" key="5">
    <source>
        <dbReference type="Google" id="ProtNLM"/>
    </source>
</evidence>
<feature type="transmembrane region" description="Helical" evidence="2">
    <location>
        <begin position="262"/>
        <end position="288"/>
    </location>
</feature>
<feature type="transmembrane region" description="Helical" evidence="2">
    <location>
        <begin position="142"/>
        <end position="168"/>
    </location>
</feature>
<feature type="region of interest" description="Disordered" evidence="1">
    <location>
        <begin position="1"/>
        <end position="29"/>
    </location>
</feature>
<comment type="caution">
    <text evidence="3">The sequence shown here is derived from an EMBL/GenBank/DDBJ whole genome shotgun (WGS) entry which is preliminary data.</text>
</comment>
<keyword evidence="2" id="KW-0472">Membrane</keyword>